<dbReference type="RefSeq" id="WP_150547408.1">
    <property type="nucleotide sequence ID" value="NZ_LR215729.2"/>
</dbReference>
<name>A0A653DY83_9PSED</name>
<sequence>MNKLPQITLAFWVMKICATTLGETAGDLLSMTLNIGYAMSSLLLISVFLLTLLGQLYSRRYHPALYWVVILATSTAGTTMSDFMDRTLGLGYATGSALLIGILLLTFAVWKYSEKSLNVEHITTRKGELFYWVAILFSNTLGTALGDYLADDSGLGFAGGALLIGSLIAAVVVLRFVTRISPVVLFWIAFVLTRPFGATLGDFLTKTHEQGGMGFGTIGSSAILGAILLLMIVGASIAQRRAPATLVANPSA</sequence>
<protein>
    <recommendedName>
        <fullName evidence="3">Membrane-anchored protein</fullName>
    </recommendedName>
</protein>
<dbReference type="EMBL" id="LR215729">
    <property type="protein sequence ID" value="VEV95422.1"/>
    <property type="molecule type" value="Genomic_DNA"/>
</dbReference>
<proteinExistence type="predicted"/>
<organism evidence="2">
    <name type="scientific">Pseudomonas marincola</name>
    <dbReference type="NCBI Taxonomy" id="437900"/>
    <lineage>
        <taxon>Bacteria</taxon>
        <taxon>Pseudomonadati</taxon>
        <taxon>Pseudomonadota</taxon>
        <taxon>Gammaproteobacteria</taxon>
        <taxon>Pseudomonadales</taxon>
        <taxon>Pseudomonadaceae</taxon>
        <taxon>Pseudomonas</taxon>
    </lineage>
</organism>
<feature type="transmembrane region" description="Helical" evidence="1">
    <location>
        <begin position="213"/>
        <end position="233"/>
    </location>
</feature>
<feature type="transmembrane region" description="Helical" evidence="1">
    <location>
        <begin position="34"/>
        <end position="53"/>
    </location>
</feature>
<dbReference type="AlphaFoldDB" id="A0A653DY83"/>
<feature type="transmembrane region" description="Helical" evidence="1">
    <location>
        <begin position="184"/>
        <end position="201"/>
    </location>
</feature>
<gene>
    <name evidence="2" type="ORF">PMYSY11_0375</name>
</gene>
<evidence type="ECO:0008006" key="3">
    <source>
        <dbReference type="Google" id="ProtNLM"/>
    </source>
</evidence>
<evidence type="ECO:0000313" key="2">
    <source>
        <dbReference type="EMBL" id="VEV95422.1"/>
    </source>
</evidence>
<dbReference type="InterPro" id="IPR007136">
    <property type="entry name" value="DUF347"/>
</dbReference>
<reference evidence="2" key="1">
    <citation type="submission" date="2019-02" db="EMBL/GenBank/DDBJ databases">
        <authorList>
            <consortium name="Genoscope - CEA"/>
            <person name="William W."/>
        </authorList>
    </citation>
    <scope>NUCLEOTIDE SEQUENCE [LARGE SCALE GENOMIC DNA]</scope>
    <source>
        <strain evidence="2">YSy11</strain>
    </source>
</reference>
<feature type="transmembrane region" description="Helical" evidence="1">
    <location>
        <begin position="90"/>
        <end position="109"/>
    </location>
</feature>
<evidence type="ECO:0000256" key="1">
    <source>
        <dbReference type="SAM" id="Phobius"/>
    </source>
</evidence>
<accession>A0A653DY83</accession>
<dbReference type="Pfam" id="PF03988">
    <property type="entry name" value="DUF347"/>
    <property type="match status" value="4"/>
</dbReference>
<keyword evidence="1" id="KW-0812">Transmembrane</keyword>
<feature type="transmembrane region" description="Helical" evidence="1">
    <location>
        <begin position="155"/>
        <end position="177"/>
    </location>
</feature>
<feature type="transmembrane region" description="Helical" evidence="1">
    <location>
        <begin position="129"/>
        <end position="149"/>
    </location>
</feature>
<feature type="transmembrane region" description="Helical" evidence="1">
    <location>
        <begin position="65"/>
        <end position="84"/>
    </location>
</feature>
<keyword evidence="1" id="KW-1133">Transmembrane helix</keyword>
<keyword evidence="1" id="KW-0472">Membrane</keyword>